<dbReference type="AlphaFoldDB" id="A0A4C1VA53"/>
<protein>
    <submittedName>
        <fullName evidence="1">Uncharacterized protein</fullName>
    </submittedName>
</protein>
<keyword evidence="2" id="KW-1185">Reference proteome</keyword>
<evidence type="ECO:0000313" key="2">
    <source>
        <dbReference type="Proteomes" id="UP000299102"/>
    </source>
</evidence>
<accession>A0A4C1VA53</accession>
<comment type="caution">
    <text evidence="1">The sequence shown here is derived from an EMBL/GenBank/DDBJ whole genome shotgun (WGS) entry which is preliminary data.</text>
</comment>
<dbReference type="EMBL" id="BGZK01000305">
    <property type="protein sequence ID" value="GBP35546.1"/>
    <property type="molecule type" value="Genomic_DNA"/>
</dbReference>
<gene>
    <name evidence="1" type="ORF">EVAR_17407_1</name>
</gene>
<name>A0A4C1VA53_EUMVA</name>
<evidence type="ECO:0000313" key="1">
    <source>
        <dbReference type="EMBL" id="GBP35546.1"/>
    </source>
</evidence>
<organism evidence="1 2">
    <name type="scientific">Eumeta variegata</name>
    <name type="common">Bagworm moth</name>
    <name type="synonym">Eumeta japonica</name>
    <dbReference type="NCBI Taxonomy" id="151549"/>
    <lineage>
        <taxon>Eukaryota</taxon>
        <taxon>Metazoa</taxon>
        <taxon>Ecdysozoa</taxon>
        <taxon>Arthropoda</taxon>
        <taxon>Hexapoda</taxon>
        <taxon>Insecta</taxon>
        <taxon>Pterygota</taxon>
        <taxon>Neoptera</taxon>
        <taxon>Endopterygota</taxon>
        <taxon>Lepidoptera</taxon>
        <taxon>Glossata</taxon>
        <taxon>Ditrysia</taxon>
        <taxon>Tineoidea</taxon>
        <taxon>Psychidae</taxon>
        <taxon>Oiketicinae</taxon>
        <taxon>Eumeta</taxon>
    </lineage>
</organism>
<sequence length="68" mass="7571">MLRLGRRHDCRDLYGDDVRDRPLDVFVEVGIVNLKVKRFTRPGRGPVAPVVVETMTPYATGGLTCPTS</sequence>
<reference evidence="1 2" key="1">
    <citation type="journal article" date="2019" name="Commun. Biol.">
        <title>The bagworm genome reveals a unique fibroin gene that provides high tensile strength.</title>
        <authorList>
            <person name="Kono N."/>
            <person name="Nakamura H."/>
            <person name="Ohtoshi R."/>
            <person name="Tomita M."/>
            <person name="Numata K."/>
            <person name="Arakawa K."/>
        </authorList>
    </citation>
    <scope>NUCLEOTIDE SEQUENCE [LARGE SCALE GENOMIC DNA]</scope>
</reference>
<proteinExistence type="predicted"/>
<dbReference type="Proteomes" id="UP000299102">
    <property type="component" value="Unassembled WGS sequence"/>
</dbReference>